<evidence type="ECO:0000313" key="1">
    <source>
        <dbReference type="EMBL" id="KTE91459.1"/>
    </source>
</evidence>
<gene>
    <name evidence="1" type="ORF">AT727_22320</name>
</gene>
<accession>A0A0W1JIQ2</accession>
<protein>
    <submittedName>
        <fullName evidence="1">Uncharacterized protein</fullName>
    </submittedName>
</protein>
<evidence type="ECO:0000313" key="2">
    <source>
        <dbReference type="Proteomes" id="UP000054623"/>
    </source>
</evidence>
<dbReference type="AlphaFoldDB" id="A0A0W1JIQ2"/>
<name>A0A0W1JIQ2_DESHA</name>
<comment type="caution">
    <text evidence="1">The sequence shown here is derived from an EMBL/GenBank/DDBJ whole genome shotgun (WGS) entry which is preliminary data.</text>
</comment>
<dbReference type="EMBL" id="LOCK01000025">
    <property type="protein sequence ID" value="KTE91459.1"/>
    <property type="molecule type" value="Genomic_DNA"/>
</dbReference>
<organism evidence="1 2">
    <name type="scientific">Desulfitobacterium hafniense</name>
    <name type="common">Desulfitobacterium frappieri</name>
    <dbReference type="NCBI Taxonomy" id="49338"/>
    <lineage>
        <taxon>Bacteria</taxon>
        <taxon>Bacillati</taxon>
        <taxon>Bacillota</taxon>
        <taxon>Clostridia</taxon>
        <taxon>Eubacteriales</taxon>
        <taxon>Desulfitobacteriaceae</taxon>
        <taxon>Desulfitobacterium</taxon>
    </lineage>
</organism>
<proteinExistence type="predicted"/>
<reference evidence="1 2" key="1">
    <citation type="submission" date="2015-12" db="EMBL/GenBank/DDBJ databases">
        <title>Draft Genome Sequence of Desulfitobacterium hafniense Strain DH, a Sulfate-reducing Bacterium Isolated from Paddy Soils.</title>
        <authorList>
            <person name="Bao P."/>
            <person name="Zhang X."/>
            <person name="Li G."/>
        </authorList>
    </citation>
    <scope>NUCLEOTIDE SEQUENCE [LARGE SCALE GENOMIC DNA]</scope>
    <source>
        <strain evidence="1 2">DH</strain>
    </source>
</reference>
<sequence length="63" mass="7254">MRLADESIAFFPEALCHEGIVCSKFLLSKHILDVIIKRTLQQKVLLIKRRIPEPCCIPFVFGK</sequence>
<dbReference type="Proteomes" id="UP000054623">
    <property type="component" value="Unassembled WGS sequence"/>
</dbReference>